<reference evidence="1" key="1">
    <citation type="submission" date="2023-10" db="EMBL/GenBank/DDBJ databases">
        <authorList>
            <person name="Chen Y."/>
            <person name="Shah S."/>
            <person name="Dougan E. K."/>
            <person name="Thang M."/>
            <person name="Chan C."/>
        </authorList>
    </citation>
    <scope>NUCLEOTIDE SEQUENCE [LARGE SCALE GENOMIC DNA]</scope>
</reference>
<organism evidence="1 2">
    <name type="scientific">Prorocentrum cordatum</name>
    <dbReference type="NCBI Taxonomy" id="2364126"/>
    <lineage>
        <taxon>Eukaryota</taxon>
        <taxon>Sar</taxon>
        <taxon>Alveolata</taxon>
        <taxon>Dinophyceae</taxon>
        <taxon>Prorocentrales</taxon>
        <taxon>Prorocentraceae</taxon>
        <taxon>Prorocentrum</taxon>
    </lineage>
</organism>
<keyword evidence="2" id="KW-1185">Reference proteome</keyword>
<evidence type="ECO:0000313" key="1">
    <source>
        <dbReference type="EMBL" id="CAK0908856.1"/>
    </source>
</evidence>
<name>A0ABN9Y8A3_9DINO</name>
<feature type="non-terminal residue" evidence="1">
    <location>
        <position position="204"/>
    </location>
</feature>
<dbReference type="Proteomes" id="UP001189429">
    <property type="component" value="Unassembled WGS sequence"/>
</dbReference>
<gene>
    <name evidence="1" type="ORF">PCOR1329_LOCUS83424</name>
</gene>
<dbReference type="EMBL" id="CAUYUJ010022086">
    <property type="protein sequence ID" value="CAK0908856.1"/>
    <property type="molecule type" value="Genomic_DNA"/>
</dbReference>
<comment type="caution">
    <text evidence="1">The sequence shown here is derived from an EMBL/GenBank/DDBJ whole genome shotgun (WGS) entry which is preliminary data.</text>
</comment>
<accession>A0ABN9Y8A3</accession>
<proteinExistence type="predicted"/>
<evidence type="ECO:0000313" key="2">
    <source>
        <dbReference type="Proteomes" id="UP001189429"/>
    </source>
</evidence>
<sequence>VVSEGAYILLQSLQGDAWDACDETSFEGLDTREAFDDIFDNEDLLYRYRHEVGLHRRCDAFGEFSRQPKETLKAYVLRNGKELTKLLEAGLDLPDLLVVTESLKTMFGGDSVTHKKDIDRVLHTYKAKHKEGESDWVEDTWEDAEDAWYEDDEDPHEHFQEGEDEWYDDVGWEDEVPEELETAYELAARSKKSELAKSRGFYPV</sequence>
<protein>
    <submittedName>
        <fullName evidence="1">Uncharacterized protein</fullName>
    </submittedName>
</protein>
<feature type="non-terminal residue" evidence="1">
    <location>
        <position position="1"/>
    </location>
</feature>